<evidence type="ECO:0000256" key="6">
    <source>
        <dbReference type="ARBA" id="ARBA00023288"/>
    </source>
</evidence>
<dbReference type="GO" id="GO:0009636">
    <property type="term" value="P:response to toxic substance"/>
    <property type="evidence" value="ECO:0007669"/>
    <property type="project" value="InterPro"/>
</dbReference>
<proteinExistence type="inferred from homology"/>
<comment type="caution">
    <text evidence="8">The sequence shown here is derived from an EMBL/GenBank/DDBJ whole genome shotgun (WGS) entry which is preliminary data.</text>
</comment>
<dbReference type="PROSITE" id="PS51257">
    <property type="entry name" value="PROKAR_LIPOPROTEIN"/>
    <property type="match status" value="1"/>
</dbReference>
<evidence type="ECO:0000256" key="4">
    <source>
        <dbReference type="ARBA" id="ARBA00023136"/>
    </source>
</evidence>
<dbReference type="AlphaFoldDB" id="A0A6B3SRS1"/>
<protein>
    <submittedName>
        <fullName evidence="8">Entericidin A/B family lipoprotein</fullName>
    </submittedName>
</protein>
<sequence length="45" mass="4774">MKKIVTLIGMIAFAFGLTACNTMKGMGQDIERGGEKVQGAADKNK</sequence>
<evidence type="ECO:0000256" key="1">
    <source>
        <dbReference type="ARBA" id="ARBA00010296"/>
    </source>
</evidence>
<evidence type="ECO:0000256" key="2">
    <source>
        <dbReference type="ARBA" id="ARBA00022475"/>
    </source>
</evidence>
<dbReference type="Proteomes" id="UP000482155">
    <property type="component" value="Unassembled WGS sequence"/>
</dbReference>
<name>A0A6B3SRS1_9BURK</name>
<evidence type="ECO:0000313" key="9">
    <source>
        <dbReference type="Proteomes" id="UP000482155"/>
    </source>
</evidence>
<dbReference type="RefSeq" id="WP_163960839.1">
    <property type="nucleotide sequence ID" value="NZ_JAAIVB010000012.1"/>
</dbReference>
<reference evidence="8 9" key="1">
    <citation type="submission" date="2020-02" db="EMBL/GenBank/DDBJ databases">
        <authorList>
            <person name="Kim M.K."/>
        </authorList>
    </citation>
    <scope>NUCLEOTIDE SEQUENCE [LARGE SCALE GENOMIC DNA]</scope>
    <source>
        <strain evidence="8 9">17J57-3</strain>
    </source>
</reference>
<feature type="chain" id="PRO_5025439525" evidence="7">
    <location>
        <begin position="20"/>
        <end position="45"/>
    </location>
</feature>
<dbReference type="EMBL" id="JAAIVB010000012">
    <property type="protein sequence ID" value="NEX60349.1"/>
    <property type="molecule type" value="Genomic_DNA"/>
</dbReference>
<keyword evidence="5" id="KW-0564">Palmitate</keyword>
<dbReference type="GO" id="GO:0016020">
    <property type="term" value="C:membrane"/>
    <property type="evidence" value="ECO:0007669"/>
    <property type="project" value="InterPro"/>
</dbReference>
<keyword evidence="3 7" id="KW-0732">Signal</keyword>
<evidence type="ECO:0000256" key="5">
    <source>
        <dbReference type="ARBA" id="ARBA00023139"/>
    </source>
</evidence>
<accession>A0A6B3SRS1</accession>
<keyword evidence="9" id="KW-1185">Reference proteome</keyword>
<dbReference type="Pfam" id="PF08085">
    <property type="entry name" value="Entericidin"/>
    <property type="match status" value="1"/>
</dbReference>
<keyword evidence="6 8" id="KW-0449">Lipoprotein</keyword>
<evidence type="ECO:0000313" key="8">
    <source>
        <dbReference type="EMBL" id="NEX60349.1"/>
    </source>
</evidence>
<keyword evidence="2" id="KW-1003">Cell membrane</keyword>
<comment type="similarity">
    <text evidence="1">Belongs to the EcnA/EcnB lipoprotein family.</text>
</comment>
<dbReference type="InterPro" id="IPR012556">
    <property type="entry name" value="Entericidin"/>
</dbReference>
<evidence type="ECO:0000256" key="7">
    <source>
        <dbReference type="SAM" id="SignalP"/>
    </source>
</evidence>
<organism evidence="8 9">
    <name type="scientific">Noviherbaspirillum galbum</name>
    <dbReference type="NCBI Taxonomy" id="2709383"/>
    <lineage>
        <taxon>Bacteria</taxon>
        <taxon>Pseudomonadati</taxon>
        <taxon>Pseudomonadota</taxon>
        <taxon>Betaproteobacteria</taxon>
        <taxon>Burkholderiales</taxon>
        <taxon>Oxalobacteraceae</taxon>
        <taxon>Noviherbaspirillum</taxon>
    </lineage>
</organism>
<keyword evidence="4" id="KW-0472">Membrane</keyword>
<evidence type="ECO:0000256" key="3">
    <source>
        <dbReference type="ARBA" id="ARBA00022729"/>
    </source>
</evidence>
<gene>
    <name evidence="8" type="ORF">G3574_04600</name>
</gene>
<feature type="signal peptide" evidence="7">
    <location>
        <begin position="1"/>
        <end position="19"/>
    </location>
</feature>